<reference evidence="1 2" key="1">
    <citation type="submission" date="2017-07" db="EMBL/GenBank/DDBJ databases">
        <title>Flavobacterium cyanobacteriorum sp. nov., isolated from cyanobacterial aggregates in a eutrophic lake.</title>
        <authorList>
            <person name="Cai H."/>
        </authorList>
    </citation>
    <scope>NUCLEOTIDE SEQUENCE [LARGE SCALE GENOMIC DNA]</scope>
    <source>
        <strain evidence="1 2">TH167</strain>
    </source>
</reference>
<proteinExistence type="predicted"/>
<organism evidence="1 2">
    <name type="scientific">Flavobacterium aurantiibacter</name>
    <dbReference type="NCBI Taxonomy" id="2023067"/>
    <lineage>
        <taxon>Bacteria</taxon>
        <taxon>Pseudomonadati</taxon>
        <taxon>Bacteroidota</taxon>
        <taxon>Flavobacteriia</taxon>
        <taxon>Flavobacteriales</taxon>
        <taxon>Flavobacteriaceae</taxon>
        <taxon>Flavobacterium</taxon>
    </lineage>
</organism>
<gene>
    <name evidence="1" type="ORF">CHX27_06120</name>
</gene>
<accession>A0A255ZVE0</accession>
<protein>
    <submittedName>
        <fullName evidence="1">Uncharacterized protein</fullName>
    </submittedName>
</protein>
<dbReference type="EMBL" id="NOXX01000181">
    <property type="protein sequence ID" value="OYQ45468.1"/>
    <property type="molecule type" value="Genomic_DNA"/>
</dbReference>
<dbReference type="Proteomes" id="UP000216035">
    <property type="component" value="Unassembled WGS sequence"/>
</dbReference>
<evidence type="ECO:0000313" key="2">
    <source>
        <dbReference type="Proteomes" id="UP000216035"/>
    </source>
</evidence>
<evidence type="ECO:0000313" key="1">
    <source>
        <dbReference type="EMBL" id="OYQ45468.1"/>
    </source>
</evidence>
<dbReference type="OrthoDB" id="645138at2"/>
<name>A0A255ZVE0_9FLAO</name>
<dbReference type="AlphaFoldDB" id="A0A255ZVE0"/>
<comment type="caution">
    <text evidence="1">The sequence shown here is derived from an EMBL/GenBank/DDBJ whole genome shotgun (WGS) entry which is preliminary data.</text>
</comment>
<sequence length="267" mass="28840">MARQKGHIKYVGTLGEVRHFKIKGNDGYYAGLKGGPSSEQIASDPAFVRTRENMNEFGGSAIAGRSLRTSIANLIRNNGDSQVTGRITAIMKRINLEDGSEVRGQRAILVTVAPQYLDGFEFNKFASLNGVFNAPYTITPSAGRDSSTLDIAPFNPLDRMYIPAGATHFKIINAITVLSDFEYNSTTGTYEPKDIATNGLTDVQDSGYLPVNALTSAISVVSTLPGSPTVSADVSVVNLLAVEFYQEVNSNYYLFSQGNAMKVAKIF</sequence>
<dbReference type="RefSeq" id="WP_094485879.1">
    <property type="nucleotide sequence ID" value="NZ_NOXX01000181.1"/>
</dbReference>
<keyword evidence="2" id="KW-1185">Reference proteome</keyword>